<dbReference type="SUPFAM" id="SSF52540">
    <property type="entry name" value="P-loop containing nucleoside triphosphate hydrolases"/>
    <property type="match status" value="1"/>
</dbReference>
<proteinExistence type="predicted"/>
<dbReference type="InterPro" id="IPR041679">
    <property type="entry name" value="DNA2/NAM7-like_C"/>
</dbReference>
<dbReference type="AlphaFoldDB" id="A0AAD1ZJD4"/>
<gene>
    <name evidence="2" type="ORF">FPE_LOCUS17999</name>
</gene>
<evidence type="ECO:0000259" key="1">
    <source>
        <dbReference type="Pfam" id="PF13087"/>
    </source>
</evidence>
<dbReference type="InterPro" id="IPR027417">
    <property type="entry name" value="P-loop_NTPase"/>
</dbReference>
<sequence length="185" mass="21205">MKFNTVDGFQGREVDILLLSRVRVVRFEAPMINSSNLGFVADVRWMNVFLTRAKLSLWILGNSRTLQTNQTWACLVEDAKQRNLIILGIRPYSPMFKFASKNRPASSNSENKSSMSRNIEKVEAANQHVETQKKIVKHTSERKRKIGIETQTVTITGEGDRVFPLAKDATKDNKRRVRDKRIITI</sequence>
<dbReference type="Proteomes" id="UP000834106">
    <property type="component" value="Chromosome 11"/>
</dbReference>
<dbReference type="Pfam" id="PF13087">
    <property type="entry name" value="AAA_12"/>
    <property type="match status" value="1"/>
</dbReference>
<dbReference type="PANTHER" id="PTHR10887:SF495">
    <property type="entry name" value="HELICASE SENATAXIN ISOFORM X1-RELATED"/>
    <property type="match status" value="1"/>
</dbReference>
<dbReference type="EMBL" id="OU503046">
    <property type="protein sequence ID" value="CAI9770569.1"/>
    <property type="molecule type" value="Genomic_DNA"/>
</dbReference>
<dbReference type="PANTHER" id="PTHR10887">
    <property type="entry name" value="DNA2/NAM7 HELICASE FAMILY"/>
    <property type="match status" value="1"/>
</dbReference>
<dbReference type="Gene3D" id="3.40.50.300">
    <property type="entry name" value="P-loop containing nucleotide triphosphate hydrolases"/>
    <property type="match status" value="1"/>
</dbReference>
<accession>A0AAD1ZJD4</accession>
<dbReference type="InterPro" id="IPR045055">
    <property type="entry name" value="DNA2/NAM7-like"/>
</dbReference>
<name>A0AAD1ZJD4_9LAMI</name>
<evidence type="ECO:0000313" key="2">
    <source>
        <dbReference type="EMBL" id="CAI9770569.1"/>
    </source>
</evidence>
<feature type="domain" description="DNA2/NAM7 helicase-like C-terminal" evidence="1">
    <location>
        <begin position="2"/>
        <end position="63"/>
    </location>
</feature>
<protein>
    <recommendedName>
        <fullName evidence="1">DNA2/NAM7 helicase-like C-terminal domain-containing protein</fullName>
    </recommendedName>
</protein>
<keyword evidence="3" id="KW-1185">Reference proteome</keyword>
<reference evidence="2" key="1">
    <citation type="submission" date="2023-05" db="EMBL/GenBank/DDBJ databases">
        <authorList>
            <person name="Huff M."/>
        </authorList>
    </citation>
    <scope>NUCLEOTIDE SEQUENCE</scope>
</reference>
<organism evidence="2 3">
    <name type="scientific">Fraxinus pennsylvanica</name>
    <dbReference type="NCBI Taxonomy" id="56036"/>
    <lineage>
        <taxon>Eukaryota</taxon>
        <taxon>Viridiplantae</taxon>
        <taxon>Streptophyta</taxon>
        <taxon>Embryophyta</taxon>
        <taxon>Tracheophyta</taxon>
        <taxon>Spermatophyta</taxon>
        <taxon>Magnoliopsida</taxon>
        <taxon>eudicotyledons</taxon>
        <taxon>Gunneridae</taxon>
        <taxon>Pentapetalae</taxon>
        <taxon>asterids</taxon>
        <taxon>lamiids</taxon>
        <taxon>Lamiales</taxon>
        <taxon>Oleaceae</taxon>
        <taxon>Oleeae</taxon>
        <taxon>Fraxinus</taxon>
    </lineage>
</organism>
<evidence type="ECO:0000313" key="3">
    <source>
        <dbReference type="Proteomes" id="UP000834106"/>
    </source>
</evidence>